<evidence type="ECO:0000313" key="2">
    <source>
        <dbReference type="Proteomes" id="UP000288096"/>
    </source>
</evidence>
<accession>A0A401FZX4</accession>
<dbReference type="EMBL" id="BEXT01000001">
    <property type="protein sequence ID" value="GBC62525.1"/>
    <property type="molecule type" value="Genomic_DNA"/>
</dbReference>
<sequence>MGLCEKCGGPIFDDRCMVCGDVSDMMIERIVKEAVAELPDERPQPAIIINYGVIFQQEGA</sequence>
<gene>
    <name evidence="1" type="ORF">DENIS_3497</name>
</gene>
<keyword evidence="2" id="KW-1185">Reference proteome</keyword>
<protein>
    <submittedName>
        <fullName evidence="1">Uncharacterized protein</fullName>
    </submittedName>
</protein>
<dbReference type="AlphaFoldDB" id="A0A401FZX4"/>
<reference evidence="2" key="2">
    <citation type="submission" date="2019-01" db="EMBL/GenBank/DDBJ databases">
        <title>Genome sequence of Desulfonema ishimotonii strain Tokyo 01.</title>
        <authorList>
            <person name="Fukui M."/>
        </authorList>
    </citation>
    <scope>NUCLEOTIDE SEQUENCE [LARGE SCALE GENOMIC DNA]</scope>
    <source>
        <strain evidence="2">Tokyo 01</strain>
    </source>
</reference>
<comment type="caution">
    <text evidence="1">The sequence shown here is derived from an EMBL/GenBank/DDBJ whole genome shotgun (WGS) entry which is preliminary data.</text>
</comment>
<dbReference type="Proteomes" id="UP000288096">
    <property type="component" value="Unassembled WGS sequence"/>
</dbReference>
<name>A0A401FZX4_9BACT</name>
<reference evidence="2" key="1">
    <citation type="submission" date="2017-11" db="EMBL/GenBank/DDBJ databases">
        <authorList>
            <person name="Watanabe M."/>
            <person name="Kojima H."/>
        </authorList>
    </citation>
    <scope>NUCLEOTIDE SEQUENCE [LARGE SCALE GENOMIC DNA]</scope>
    <source>
        <strain evidence="2">Tokyo 01</strain>
    </source>
</reference>
<proteinExistence type="predicted"/>
<organism evidence="1 2">
    <name type="scientific">Desulfonema ishimotonii</name>
    <dbReference type="NCBI Taxonomy" id="45657"/>
    <lineage>
        <taxon>Bacteria</taxon>
        <taxon>Pseudomonadati</taxon>
        <taxon>Thermodesulfobacteriota</taxon>
        <taxon>Desulfobacteria</taxon>
        <taxon>Desulfobacterales</taxon>
        <taxon>Desulfococcaceae</taxon>
        <taxon>Desulfonema</taxon>
    </lineage>
</organism>
<evidence type="ECO:0000313" key="1">
    <source>
        <dbReference type="EMBL" id="GBC62525.1"/>
    </source>
</evidence>